<dbReference type="RefSeq" id="WP_197004670.1">
    <property type="nucleotide sequence ID" value="NZ_BONS01000017.1"/>
</dbReference>
<dbReference type="SMART" id="SM00245">
    <property type="entry name" value="TSPc"/>
    <property type="match status" value="1"/>
</dbReference>
<proteinExistence type="predicted"/>
<sequence>MSKTLIEDALAILRDKYVFPDKAEEAATVIEASLAAGEYEGLTEERLGERVTEQLFAVCADKHLRLRIRHVDLQEAGETAADADAVWKEQQRLNNYGIMRTERLAGNVGYIKLNGVTSPGNGGRAIAAAMELVANTDALIFDLTVNRGGDPDGVQMWNSYLFGDSETHLNSIYDSATKHTRDFWTLAYLPGSRYVDKPVYVLTSGFTFSAGEEFAYNLQALKRATLIGETTRGGAHPTDRFPVSKTVEITVPVARSINPVTGTNWEGVGVVPDIALPAEEAFGHAYTLALKHVAETSTAPTVLEEARSALEK</sequence>
<dbReference type="SUPFAM" id="SSF52096">
    <property type="entry name" value="ClpP/crotonase"/>
    <property type="match status" value="1"/>
</dbReference>
<dbReference type="AlphaFoldDB" id="A0A8J7GUW4"/>
<keyword evidence="2" id="KW-0378">Hydrolase</keyword>
<name>A0A8J7GUW4_9ACTN</name>
<gene>
    <name evidence="2" type="ORF">IW245_004045</name>
</gene>
<dbReference type="EMBL" id="JADOUF010000001">
    <property type="protein sequence ID" value="MBG6137851.1"/>
    <property type="molecule type" value="Genomic_DNA"/>
</dbReference>
<protein>
    <submittedName>
        <fullName evidence="2">C-terminal processing protease CtpA/Prc</fullName>
    </submittedName>
</protein>
<comment type="caution">
    <text evidence="2">The sequence shown here is derived from an EMBL/GenBank/DDBJ whole genome shotgun (WGS) entry which is preliminary data.</text>
</comment>
<evidence type="ECO:0000259" key="1">
    <source>
        <dbReference type="SMART" id="SM00245"/>
    </source>
</evidence>
<dbReference type="Gene3D" id="3.90.226.10">
    <property type="entry name" value="2-enoyl-CoA Hydratase, Chain A, domain 1"/>
    <property type="match status" value="1"/>
</dbReference>
<feature type="domain" description="Tail specific protease" evidence="1">
    <location>
        <begin position="80"/>
        <end position="277"/>
    </location>
</feature>
<dbReference type="Pfam" id="PF11918">
    <property type="entry name" value="Peptidase_S41_N"/>
    <property type="match status" value="1"/>
</dbReference>
<dbReference type="InterPro" id="IPR029045">
    <property type="entry name" value="ClpP/crotonase-like_dom_sf"/>
</dbReference>
<dbReference type="InterPro" id="IPR005151">
    <property type="entry name" value="Tail-specific_protease"/>
</dbReference>
<dbReference type="CDD" id="cd07563">
    <property type="entry name" value="Peptidase_S41_IRBP"/>
    <property type="match status" value="1"/>
</dbReference>
<dbReference type="GO" id="GO:0006508">
    <property type="term" value="P:proteolysis"/>
    <property type="evidence" value="ECO:0007669"/>
    <property type="project" value="UniProtKB-KW"/>
</dbReference>
<evidence type="ECO:0000313" key="2">
    <source>
        <dbReference type="EMBL" id="MBG6137851.1"/>
    </source>
</evidence>
<organism evidence="2 3">
    <name type="scientific">Longispora fulva</name>
    <dbReference type="NCBI Taxonomy" id="619741"/>
    <lineage>
        <taxon>Bacteria</taxon>
        <taxon>Bacillati</taxon>
        <taxon>Actinomycetota</taxon>
        <taxon>Actinomycetes</taxon>
        <taxon>Micromonosporales</taxon>
        <taxon>Micromonosporaceae</taxon>
        <taxon>Longispora</taxon>
    </lineage>
</organism>
<evidence type="ECO:0000313" key="3">
    <source>
        <dbReference type="Proteomes" id="UP000622552"/>
    </source>
</evidence>
<dbReference type="Pfam" id="PF03572">
    <property type="entry name" value="Peptidase_S41"/>
    <property type="match status" value="1"/>
</dbReference>
<dbReference type="Proteomes" id="UP000622552">
    <property type="component" value="Unassembled WGS sequence"/>
</dbReference>
<dbReference type="PANTHER" id="PTHR11261">
    <property type="entry name" value="INTERPHOTORECEPTOR RETINOID-BINDING PROTEIN"/>
    <property type="match status" value="1"/>
</dbReference>
<accession>A0A8J7GUW4</accession>
<keyword evidence="3" id="KW-1185">Reference proteome</keyword>
<dbReference type="GO" id="GO:0008236">
    <property type="term" value="F:serine-type peptidase activity"/>
    <property type="evidence" value="ECO:0007669"/>
    <property type="project" value="InterPro"/>
</dbReference>
<dbReference type="PANTHER" id="PTHR11261:SF3">
    <property type="entry name" value="RETINOL-BINDING PROTEIN 3"/>
    <property type="match status" value="1"/>
</dbReference>
<dbReference type="Gene3D" id="3.30.750.44">
    <property type="match status" value="1"/>
</dbReference>
<reference evidence="2" key="1">
    <citation type="submission" date="2020-11" db="EMBL/GenBank/DDBJ databases">
        <title>Sequencing the genomes of 1000 actinobacteria strains.</title>
        <authorList>
            <person name="Klenk H.-P."/>
        </authorList>
    </citation>
    <scope>NUCLEOTIDE SEQUENCE</scope>
    <source>
        <strain evidence="2">DSM 45356</strain>
    </source>
</reference>
<keyword evidence="2" id="KW-0645">Protease</keyword>